<evidence type="ECO:0000313" key="2">
    <source>
        <dbReference type="EMBL" id="MBC9177163.1"/>
    </source>
</evidence>
<dbReference type="InterPro" id="IPR001387">
    <property type="entry name" value="Cro/C1-type_HTH"/>
</dbReference>
<dbReference type="Gene3D" id="1.10.260.40">
    <property type="entry name" value="lambda repressor-like DNA-binding domains"/>
    <property type="match status" value="1"/>
</dbReference>
<proteinExistence type="predicted"/>
<comment type="caution">
    <text evidence="2">The sequence shown here is derived from an EMBL/GenBank/DDBJ whole genome shotgun (WGS) entry which is preliminary data.</text>
</comment>
<feature type="domain" description="HTH cro/C1-type" evidence="1">
    <location>
        <begin position="13"/>
        <end position="67"/>
    </location>
</feature>
<dbReference type="RefSeq" id="WP_187778306.1">
    <property type="nucleotide sequence ID" value="NZ_JACTUZ010000030.1"/>
</dbReference>
<reference evidence="2 3" key="1">
    <citation type="journal article" date="2009" name="Int. J. Syst. Evol. Microbiol.">
        <title>Transfer of Teichococcus ludipueritiae and Muricoccus roseus to the genus Roseomonas, as Roseomonas ludipueritiae comb. nov. and Roseomonas rosea comb. nov., respectively, and emended description of the genus Roseomonas.</title>
        <authorList>
            <person name="Sanchez-Porro C."/>
            <person name="Gallego V."/>
            <person name="Busse H.J."/>
            <person name="Kampfer P."/>
            <person name="Ventosa A."/>
        </authorList>
    </citation>
    <scope>NUCLEOTIDE SEQUENCE [LARGE SCALE GENOMIC DNA]</scope>
    <source>
        <strain evidence="2 3">DSM 14915</strain>
    </source>
</reference>
<dbReference type="EMBL" id="JACTUZ010000030">
    <property type="protein sequence ID" value="MBC9177163.1"/>
    <property type="molecule type" value="Genomic_DNA"/>
</dbReference>
<dbReference type="Pfam" id="PF13560">
    <property type="entry name" value="HTH_31"/>
    <property type="match status" value="1"/>
</dbReference>
<dbReference type="Proteomes" id="UP000603940">
    <property type="component" value="Unassembled WGS sequence"/>
</dbReference>
<dbReference type="PROSITE" id="PS50943">
    <property type="entry name" value="HTH_CROC1"/>
    <property type="match status" value="1"/>
</dbReference>
<dbReference type="SUPFAM" id="SSF47413">
    <property type="entry name" value="lambda repressor-like DNA-binding domains"/>
    <property type="match status" value="1"/>
</dbReference>
<gene>
    <name evidence="2" type="ORF">IBL25_09470</name>
</gene>
<dbReference type="InterPro" id="IPR010982">
    <property type="entry name" value="Lambda_DNA-bd_dom_sf"/>
</dbReference>
<evidence type="ECO:0000313" key="3">
    <source>
        <dbReference type="Proteomes" id="UP000603940"/>
    </source>
</evidence>
<evidence type="ECO:0000259" key="1">
    <source>
        <dbReference type="PROSITE" id="PS50943"/>
    </source>
</evidence>
<organism evidence="2 3">
    <name type="scientific">Pseudoroseomonas ludipueritiae</name>
    <dbReference type="NCBI Taxonomy" id="198093"/>
    <lineage>
        <taxon>Bacteria</taxon>
        <taxon>Pseudomonadati</taxon>
        <taxon>Pseudomonadota</taxon>
        <taxon>Alphaproteobacteria</taxon>
        <taxon>Acetobacterales</taxon>
        <taxon>Acetobacteraceae</taxon>
        <taxon>Pseudoroseomonas</taxon>
    </lineage>
</organism>
<dbReference type="CDD" id="cd00093">
    <property type="entry name" value="HTH_XRE"/>
    <property type="match status" value="1"/>
</dbReference>
<protein>
    <submittedName>
        <fullName evidence="2">Helix-turn-helix transcriptional regulator</fullName>
    </submittedName>
</protein>
<name>A0ABR7R655_9PROT</name>
<accession>A0ABR7R655</accession>
<sequence length="162" mass="17860">MRVSTPDELGSFIRGQRKHQGLTQDELAKMVPASQKWLSEVENGKATAEIGQVMRLLTVLGVSIDLGSGDAKADVVVRKRTRPSILLAANKLKGEGAQAVGTFRVRPSSTRSVKAGEVYTIKREKSDAPAIRFRRAATKDTDRALEQSAELVKDAFKRWRLK</sequence>
<keyword evidence="3" id="KW-1185">Reference proteome</keyword>
<dbReference type="SMART" id="SM00530">
    <property type="entry name" value="HTH_XRE"/>
    <property type="match status" value="1"/>
</dbReference>